<dbReference type="InterPro" id="IPR029070">
    <property type="entry name" value="Chitinase_insertion_sf"/>
</dbReference>
<dbReference type="SUPFAM" id="SSF51445">
    <property type="entry name" value="(Trans)glycosidases"/>
    <property type="match status" value="1"/>
</dbReference>
<keyword evidence="6" id="KW-0325">Glycoprotein</keyword>
<evidence type="ECO:0000256" key="4">
    <source>
        <dbReference type="ARBA" id="ARBA00022729"/>
    </source>
</evidence>
<sequence>MKVLVVLAGLLAISAAVGPVVPAKVVCYYNSKSYVREFEGCIYPAQARMLPLDLDPALSFCSHLVYGYAGIQPDTYKMVSLNENLDVDRSHANYRAITNFKTKYPGLKVLLSVGGDSDTEEAQKYNLLLESPQARTAFVNSGVLLAEQHGFDGIDLAWQFPKYKPKKIRSTWGSIWHGIKKTFGTTPVDEKEAEHREGFTALVRELKQALNVKPNMQLAVTVLPNVNSSVYFDIPAIINLVDIVHLSAYDFETPERNPKEADYATPLYTPQNRNPLLNADAVVNHWIQGGAPAHKLVLGIPTAARTWKLDSESEISGVPPIHADGAGEAGPYTKTEGILSYPEVCAKLINPNHQKGMRPHLRKVTDPSKRFEKELKKDLTKDPEITPLFGTYAFRLPDDNGDPGLWVSYEDPDTAGQRAAYVKAKNLGGVSIVDLSMDDFRGLCTGDKYPILRAAKYRL</sequence>
<dbReference type="Gene3D" id="3.10.50.10">
    <property type="match status" value="1"/>
</dbReference>
<dbReference type="CDD" id="cd02873">
    <property type="entry name" value="GH18_IDGF"/>
    <property type="match status" value="1"/>
</dbReference>
<dbReference type="SMART" id="SM00636">
    <property type="entry name" value="Glyco_18"/>
    <property type="match status" value="1"/>
</dbReference>
<evidence type="ECO:0000256" key="1">
    <source>
        <dbReference type="ARBA" id="ARBA00004613"/>
    </source>
</evidence>
<accession>A0A9R0E826</accession>
<dbReference type="CTD" id="100160032"/>
<dbReference type="GO" id="GO:0005576">
    <property type="term" value="C:extracellular region"/>
    <property type="evidence" value="ECO:0007669"/>
    <property type="project" value="UniProtKB-SubCell"/>
</dbReference>
<dbReference type="GO" id="GO:0005975">
    <property type="term" value="P:carbohydrate metabolic process"/>
    <property type="evidence" value="ECO:0007669"/>
    <property type="project" value="InterPro"/>
</dbReference>
<evidence type="ECO:0000313" key="9">
    <source>
        <dbReference type="Proteomes" id="UP000829999"/>
    </source>
</evidence>
<proteinExistence type="inferred from homology"/>
<dbReference type="GO" id="GO:0004568">
    <property type="term" value="F:chitinase activity"/>
    <property type="evidence" value="ECO:0007669"/>
    <property type="project" value="TreeGrafter"/>
</dbReference>
<dbReference type="PANTHER" id="PTHR11177:SF235">
    <property type="entry name" value="CHITINASE-LIKE PROTEIN IDGF1-RELATED"/>
    <property type="match status" value="1"/>
</dbReference>
<dbReference type="InterPro" id="IPR011583">
    <property type="entry name" value="Chitinase_II/V-like_cat"/>
</dbReference>
<gene>
    <name evidence="10" type="primary">LOC118276216</name>
</gene>
<dbReference type="InterPro" id="IPR050314">
    <property type="entry name" value="Glycosyl_Hydrlase_18"/>
</dbReference>
<feature type="signal peptide" evidence="7">
    <location>
        <begin position="1"/>
        <end position="16"/>
    </location>
</feature>
<keyword evidence="9" id="KW-1185">Reference proteome</keyword>
<name>A0A9R0E826_SPOFR</name>
<dbReference type="AlphaFoldDB" id="A0A9R0E826"/>
<dbReference type="GeneID" id="118276216"/>
<dbReference type="GO" id="GO:0008061">
    <property type="term" value="F:chitin binding"/>
    <property type="evidence" value="ECO:0007669"/>
    <property type="project" value="InterPro"/>
</dbReference>
<protein>
    <submittedName>
        <fullName evidence="10">Chitinase-like protein EN03 isoform X1</fullName>
    </submittedName>
</protein>
<evidence type="ECO:0000256" key="3">
    <source>
        <dbReference type="ARBA" id="ARBA00022525"/>
    </source>
</evidence>
<dbReference type="InterPro" id="IPR001223">
    <property type="entry name" value="Glyco_hydro18_cat"/>
</dbReference>
<evidence type="ECO:0000256" key="6">
    <source>
        <dbReference type="ARBA" id="ARBA00023180"/>
    </source>
</evidence>
<keyword evidence="3" id="KW-0964">Secreted</keyword>
<evidence type="ECO:0000256" key="5">
    <source>
        <dbReference type="ARBA" id="ARBA00023157"/>
    </source>
</evidence>
<comment type="similarity">
    <text evidence="2">Belongs to the glycosyl hydrolase 18 family. IDGF subfamily.</text>
</comment>
<dbReference type="PANTHER" id="PTHR11177">
    <property type="entry name" value="CHITINASE"/>
    <property type="match status" value="1"/>
</dbReference>
<reference evidence="10" key="1">
    <citation type="submission" date="2025-08" db="UniProtKB">
        <authorList>
            <consortium name="RefSeq"/>
        </authorList>
    </citation>
    <scope>IDENTIFICATION</scope>
    <source>
        <tissue evidence="10">Whole larval tissue</tissue>
    </source>
</reference>
<dbReference type="PROSITE" id="PS51910">
    <property type="entry name" value="GH18_2"/>
    <property type="match status" value="1"/>
</dbReference>
<feature type="chain" id="PRO_5040259493" evidence="7">
    <location>
        <begin position="17"/>
        <end position="459"/>
    </location>
</feature>
<dbReference type="InterPro" id="IPR017853">
    <property type="entry name" value="GH"/>
</dbReference>
<dbReference type="OrthoDB" id="76388at2759"/>
<dbReference type="Pfam" id="PF00704">
    <property type="entry name" value="Glyco_hydro_18"/>
    <property type="match status" value="1"/>
</dbReference>
<evidence type="ECO:0000256" key="7">
    <source>
        <dbReference type="SAM" id="SignalP"/>
    </source>
</evidence>
<dbReference type="RefSeq" id="XP_050560410.1">
    <property type="nucleotide sequence ID" value="XM_050704453.1"/>
</dbReference>
<dbReference type="Proteomes" id="UP000829999">
    <property type="component" value="Chromosome 25"/>
</dbReference>
<dbReference type="SUPFAM" id="SSF54556">
    <property type="entry name" value="Chitinase insertion domain"/>
    <property type="match status" value="1"/>
</dbReference>
<keyword evidence="5" id="KW-1015">Disulfide bond</keyword>
<evidence type="ECO:0000259" key="8">
    <source>
        <dbReference type="PROSITE" id="PS51910"/>
    </source>
</evidence>
<dbReference type="Gene3D" id="3.20.20.80">
    <property type="entry name" value="Glycosidases"/>
    <property type="match status" value="1"/>
</dbReference>
<dbReference type="FunFam" id="3.20.20.80:FF:000071">
    <property type="entry name" value="Imaginal disc growth factor"/>
    <property type="match status" value="1"/>
</dbReference>
<dbReference type="GO" id="GO:0006032">
    <property type="term" value="P:chitin catabolic process"/>
    <property type="evidence" value="ECO:0007669"/>
    <property type="project" value="TreeGrafter"/>
</dbReference>
<keyword evidence="4 7" id="KW-0732">Signal</keyword>
<comment type="subcellular location">
    <subcellularLocation>
        <location evidence="1">Secreted</location>
    </subcellularLocation>
</comment>
<evidence type="ECO:0000256" key="2">
    <source>
        <dbReference type="ARBA" id="ARBA00006606"/>
    </source>
</evidence>
<feature type="domain" description="GH18" evidence="8">
    <location>
        <begin position="23"/>
        <end position="459"/>
    </location>
</feature>
<evidence type="ECO:0000313" key="10">
    <source>
        <dbReference type="RefSeq" id="XP_050560410.1"/>
    </source>
</evidence>
<dbReference type="InterPro" id="IPR015520">
    <property type="entry name" value="IDGF"/>
</dbReference>
<organism evidence="9 10">
    <name type="scientific">Spodoptera frugiperda</name>
    <name type="common">Fall armyworm</name>
    <dbReference type="NCBI Taxonomy" id="7108"/>
    <lineage>
        <taxon>Eukaryota</taxon>
        <taxon>Metazoa</taxon>
        <taxon>Ecdysozoa</taxon>
        <taxon>Arthropoda</taxon>
        <taxon>Hexapoda</taxon>
        <taxon>Insecta</taxon>
        <taxon>Pterygota</taxon>
        <taxon>Neoptera</taxon>
        <taxon>Endopterygota</taxon>
        <taxon>Lepidoptera</taxon>
        <taxon>Glossata</taxon>
        <taxon>Ditrysia</taxon>
        <taxon>Noctuoidea</taxon>
        <taxon>Noctuidae</taxon>
        <taxon>Amphipyrinae</taxon>
        <taxon>Spodoptera</taxon>
    </lineage>
</organism>